<dbReference type="AlphaFoldDB" id="A0A0F8WMI7"/>
<name>A0A0F8WMI7_9ZZZZ</name>
<evidence type="ECO:0000313" key="1">
    <source>
        <dbReference type="EMBL" id="KKK58097.1"/>
    </source>
</evidence>
<gene>
    <name evidence="1" type="ORF">LCGC14_3047840</name>
</gene>
<dbReference type="EMBL" id="LAZR01064146">
    <property type="protein sequence ID" value="KKK58097.1"/>
    <property type="molecule type" value="Genomic_DNA"/>
</dbReference>
<comment type="caution">
    <text evidence="1">The sequence shown here is derived from an EMBL/GenBank/DDBJ whole genome shotgun (WGS) entry which is preliminary data.</text>
</comment>
<feature type="non-terminal residue" evidence="1">
    <location>
        <position position="56"/>
    </location>
</feature>
<organism evidence="1">
    <name type="scientific">marine sediment metagenome</name>
    <dbReference type="NCBI Taxonomy" id="412755"/>
    <lineage>
        <taxon>unclassified sequences</taxon>
        <taxon>metagenomes</taxon>
        <taxon>ecological metagenomes</taxon>
    </lineage>
</organism>
<proteinExistence type="predicted"/>
<accession>A0A0F8WMI7</accession>
<sequence>MSGGYSYLTSNKLLAQGSRPPVGVRLPFDIIVLSAREYQPAMPGYEVMHVPLDDTN</sequence>
<reference evidence="1" key="1">
    <citation type="journal article" date="2015" name="Nature">
        <title>Complex archaea that bridge the gap between prokaryotes and eukaryotes.</title>
        <authorList>
            <person name="Spang A."/>
            <person name="Saw J.H."/>
            <person name="Jorgensen S.L."/>
            <person name="Zaremba-Niedzwiedzka K."/>
            <person name="Martijn J."/>
            <person name="Lind A.E."/>
            <person name="van Eijk R."/>
            <person name="Schleper C."/>
            <person name="Guy L."/>
            <person name="Ettema T.J."/>
        </authorList>
    </citation>
    <scope>NUCLEOTIDE SEQUENCE</scope>
</reference>
<protein>
    <submittedName>
        <fullName evidence="1">Uncharacterized protein</fullName>
    </submittedName>
</protein>